<sequence>MKNLFVTILLIIIVIVLGLKFCFYQVRETESVLITRFGEPVAEKVDPGLYIKWPSPIEKVHRFDSRLQLFEGQMEETTTKGGEPVVVTSYIAWRIAEPQKFFERVSTVNDVQKFLMSQLRNEQNEVIGRHYFSEFINTDPEKINFEGIENELRQSLGSELSDKYGITVAMVGIKKFEINEEVTAEVFNRMKADRNRKTETILGVGNATATKIRTDAESKKTELLAAANARAKAIMGRGDAEAARYYKMLEEDPELAMFLRDIEALKVMLEKDTTIVLGADTQPIGLLKDVPDIAPEKGEKETSAE</sequence>
<name>A0A1Q2MH00_9BACT</name>
<dbReference type="SMART" id="SM00244">
    <property type="entry name" value="PHB"/>
    <property type="match status" value="1"/>
</dbReference>
<dbReference type="Proteomes" id="UP000188181">
    <property type="component" value="Chromosome"/>
</dbReference>
<keyword evidence="5" id="KW-0472">Membrane</keyword>
<feature type="domain" description="Band 7" evidence="7">
    <location>
        <begin position="21"/>
        <end position="190"/>
    </location>
</feature>
<dbReference type="GO" id="GO:0006508">
    <property type="term" value="P:proteolysis"/>
    <property type="evidence" value="ECO:0007669"/>
    <property type="project" value="UniProtKB-KW"/>
</dbReference>
<dbReference type="InterPro" id="IPR001107">
    <property type="entry name" value="Band_7"/>
</dbReference>
<keyword evidence="4" id="KW-1133">Transmembrane helix</keyword>
<reference evidence="9" key="1">
    <citation type="submission" date="2017-02" db="EMBL/GenBank/DDBJ databases">
        <title>Comparative genomics and description of representatives of a novel lineage of planctomycetes thriving in anoxic sediments.</title>
        <authorList>
            <person name="Spring S."/>
            <person name="Bunk B."/>
            <person name="Sproer C."/>
        </authorList>
    </citation>
    <scope>NUCLEOTIDE SEQUENCE [LARGE SCALE GENOMIC DNA]</scope>
    <source>
        <strain evidence="9">SM-Chi-D1</strain>
    </source>
</reference>
<dbReference type="STRING" id="1851148.SMSP2_02308"/>
<evidence type="ECO:0000256" key="4">
    <source>
        <dbReference type="ARBA" id="ARBA00022989"/>
    </source>
</evidence>
<organism evidence="8 9">
    <name type="scientific">Limihaloglobus sulfuriphilus</name>
    <dbReference type="NCBI Taxonomy" id="1851148"/>
    <lineage>
        <taxon>Bacteria</taxon>
        <taxon>Pseudomonadati</taxon>
        <taxon>Planctomycetota</taxon>
        <taxon>Phycisphaerae</taxon>
        <taxon>Sedimentisphaerales</taxon>
        <taxon>Sedimentisphaeraceae</taxon>
        <taxon>Limihaloglobus</taxon>
    </lineage>
</organism>
<dbReference type="InterPro" id="IPR036013">
    <property type="entry name" value="Band_7/SPFH_dom_sf"/>
</dbReference>
<keyword evidence="9" id="KW-1185">Reference proteome</keyword>
<dbReference type="EMBL" id="CP019646">
    <property type="protein sequence ID" value="AQQ71929.1"/>
    <property type="molecule type" value="Genomic_DNA"/>
</dbReference>
<comment type="subcellular location">
    <subcellularLocation>
        <location evidence="1">Membrane</location>
        <topology evidence="1">Single-pass membrane protein</topology>
    </subcellularLocation>
</comment>
<evidence type="ECO:0000256" key="2">
    <source>
        <dbReference type="ARBA" id="ARBA00007862"/>
    </source>
</evidence>
<dbReference type="Gene3D" id="3.30.479.30">
    <property type="entry name" value="Band 7 domain"/>
    <property type="match status" value="1"/>
</dbReference>
<dbReference type="KEGG" id="pbas:SMSP2_02308"/>
<evidence type="ECO:0000313" key="8">
    <source>
        <dbReference type="EMBL" id="AQQ71929.1"/>
    </source>
</evidence>
<evidence type="ECO:0000259" key="7">
    <source>
        <dbReference type="SMART" id="SM00244"/>
    </source>
</evidence>
<comment type="function">
    <text evidence="6">HflC and HflK could regulate a protease.</text>
</comment>
<gene>
    <name evidence="8" type="primary">hflC_3</name>
    <name evidence="8" type="ORF">SMSP2_02308</name>
</gene>
<evidence type="ECO:0000256" key="3">
    <source>
        <dbReference type="ARBA" id="ARBA00022692"/>
    </source>
</evidence>
<dbReference type="GO" id="GO:0016020">
    <property type="term" value="C:membrane"/>
    <property type="evidence" value="ECO:0007669"/>
    <property type="project" value="UniProtKB-SubCell"/>
</dbReference>
<accession>A0A1Q2MH00</accession>
<dbReference type="SUPFAM" id="SSF117892">
    <property type="entry name" value="Band 7/SPFH domain"/>
    <property type="match status" value="1"/>
</dbReference>
<evidence type="ECO:0000256" key="1">
    <source>
        <dbReference type="ARBA" id="ARBA00004167"/>
    </source>
</evidence>
<dbReference type="Pfam" id="PF01145">
    <property type="entry name" value="Band_7"/>
    <property type="match status" value="1"/>
</dbReference>
<dbReference type="CDD" id="cd03405">
    <property type="entry name" value="SPFH_HflC"/>
    <property type="match status" value="1"/>
</dbReference>
<protein>
    <recommendedName>
        <fullName evidence="6">Protein HflC</fullName>
    </recommendedName>
</protein>
<dbReference type="AlphaFoldDB" id="A0A1Q2MH00"/>
<dbReference type="PANTHER" id="PTHR42911">
    <property type="entry name" value="MODULATOR OF FTSH PROTEASE HFLC"/>
    <property type="match status" value="1"/>
</dbReference>
<evidence type="ECO:0000313" key="9">
    <source>
        <dbReference type="Proteomes" id="UP000188181"/>
    </source>
</evidence>
<dbReference type="InterPro" id="IPR010200">
    <property type="entry name" value="HflC"/>
</dbReference>
<dbReference type="PANTHER" id="PTHR42911:SF1">
    <property type="entry name" value="MODULATOR OF FTSH PROTEASE HFLC"/>
    <property type="match status" value="1"/>
</dbReference>
<evidence type="ECO:0000256" key="5">
    <source>
        <dbReference type="ARBA" id="ARBA00023136"/>
    </source>
</evidence>
<dbReference type="OrthoDB" id="9809197at2"/>
<proteinExistence type="inferred from homology"/>
<dbReference type="GO" id="GO:0008233">
    <property type="term" value="F:peptidase activity"/>
    <property type="evidence" value="ECO:0007669"/>
    <property type="project" value="UniProtKB-KW"/>
</dbReference>
<keyword evidence="8" id="KW-0645">Protease</keyword>
<evidence type="ECO:0000256" key="6">
    <source>
        <dbReference type="PIRNR" id="PIRNR005651"/>
    </source>
</evidence>
<dbReference type="RefSeq" id="WP_146684159.1">
    <property type="nucleotide sequence ID" value="NZ_CP019646.1"/>
</dbReference>
<comment type="similarity">
    <text evidence="2 6">Belongs to the band 7/mec-2 family. HflC subfamily.</text>
</comment>
<dbReference type="PIRSF" id="PIRSF005651">
    <property type="entry name" value="HflC"/>
    <property type="match status" value="1"/>
</dbReference>
<keyword evidence="8" id="KW-0378">Hydrolase</keyword>
<keyword evidence="3" id="KW-0812">Transmembrane</keyword>